<protein>
    <recommendedName>
        <fullName evidence="13">Cytochrome P450</fullName>
    </recommendedName>
</protein>
<dbReference type="InterPro" id="IPR017972">
    <property type="entry name" value="Cyt_P450_CS"/>
</dbReference>
<dbReference type="SUPFAM" id="SSF48264">
    <property type="entry name" value="Cytochrome P450"/>
    <property type="match status" value="1"/>
</dbReference>
<dbReference type="InterPro" id="IPR036396">
    <property type="entry name" value="Cyt_P450_sf"/>
</dbReference>
<sequence>MTFTTTQILPTIGGWRLIDVTLLVGAAFLLSMTTLRWYSTRRNIPPGPPPRFFGLNKAPSGTHPSKVFYMMQKQYGKYSEGRTLVVVLGTLKAATDLLEKKGSIYSSRPRSILADTVWRNERSQHALWTTLEKLAIRMGIEASQGYRALQSLESKILLKQLLTDKDPRNYASYFRRFAVSIVFCVAYGRRVDSLDDPAVIANFKTDEWIRLIYSTPGRYIVESWPILLYLPRFMQWFRHEAEERRKEDTELYMSLVSEVRKRIDLGVAAPSTARRALEKQSDFGLNDVETAFALSAPFAAGVGTTLSALNVFFLAMLHFPGVMHNAQQEIDDVVGSSRIPDFDYINSLPYIKAVILETLRWRPIAPIGVPHSVIQDDIYQAGDDELFIPSGSTVYANIHSMSKDTEAFPSPDEFRPERYLEAESSSSNSPHTTFFFGFGRRICPGMHVAQNSLYAVIVRYVWIYGHVEVANEFIAID</sequence>
<feature type="binding site" description="axial binding residue" evidence="9">
    <location>
        <position position="443"/>
    </location>
    <ligand>
        <name>heme</name>
        <dbReference type="ChEBI" id="CHEBI:30413"/>
    </ligand>
    <ligandPart>
        <name>Fe</name>
        <dbReference type="ChEBI" id="CHEBI:18248"/>
    </ligandPart>
</feature>
<keyword evidence="11" id="KW-0472">Membrane</keyword>
<comment type="cofactor">
    <cofactor evidence="1 9">
        <name>heme</name>
        <dbReference type="ChEBI" id="CHEBI:30413"/>
    </cofactor>
</comment>
<keyword evidence="11" id="KW-0812">Transmembrane</keyword>
<proteinExistence type="inferred from homology"/>
<evidence type="ECO:0000256" key="5">
    <source>
        <dbReference type="ARBA" id="ARBA00022723"/>
    </source>
</evidence>
<dbReference type="InterPro" id="IPR002401">
    <property type="entry name" value="Cyt_P450_E_grp-I"/>
</dbReference>
<dbReference type="EMBL" id="JAFIQS010000003">
    <property type="protein sequence ID" value="KAG5171998.1"/>
    <property type="molecule type" value="Genomic_DNA"/>
</dbReference>
<evidence type="ECO:0008006" key="13">
    <source>
        <dbReference type="Google" id="ProtNLM"/>
    </source>
</evidence>
<feature type="transmembrane region" description="Helical" evidence="11">
    <location>
        <begin position="20"/>
        <end position="38"/>
    </location>
</feature>
<evidence type="ECO:0000256" key="11">
    <source>
        <dbReference type="SAM" id="Phobius"/>
    </source>
</evidence>
<name>A0A8H7Y3N6_PSICU</name>
<dbReference type="GO" id="GO:0016705">
    <property type="term" value="F:oxidoreductase activity, acting on paired donors, with incorporation or reduction of molecular oxygen"/>
    <property type="evidence" value="ECO:0007669"/>
    <property type="project" value="InterPro"/>
</dbReference>
<keyword evidence="5 9" id="KW-0479">Metal-binding</keyword>
<dbReference type="InterPro" id="IPR050364">
    <property type="entry name" value="Cytochrome_P450_fung"/>
</dbReference>
<evidence type="ECO:0000256" key="3">
    <source>
        <dbReference type="ARBA" id="ARBA00010617"/>
    </source>
</evidence>
<evidence type="ECO:0000256" key="2">
    <source>
        <dbReference type="ARBA" id="ARBA00005179"/>
    </source>
</evidence>
<dbReference type="PANTHER" id="PTHR46300:SF4">
    <property type="entry name" value="CYTOCHROME P450 98A3"/>
    <property type="match status" value="1"/>
</dbReference>
<organism evidence="12">
    <name type="scientific">Psilocybe cubensis</name>
    <name type="common">Psychedelic mushroom</name>
    <name type="synonym">Stropharia cubensis</name>
    <dbReference type="NCBI Taxonomy" id="181762"/>
    <lineage>
        <taxon>Eukaryota</taxon>
        <taxon>Fungi</taxon>
        <taxon>Dikarya</taxon>
        <taxon>Basidiomycota</taxon>
        <taxon>Agaricomycotina</taxon>
        <taxon>Agaricomycetes</taxon>
        <taxon>Agaricomycetidae</taxon>
        <taxon>Agaricales</taxon>
        <taxon>Agaricineae</taxon>
        <taxon>Strophariaceae</taxon>
        <taxon>Psilocybe</taxon>
    </lineage>
</organism>
<dbReference type="GO" id="GO:0005506">
    <property type="term" value="F:iron ion binding"/>
    <property type="evidence" value="ECO:0007669"/>
    <property type="project" value="InterPro"/>
</dbReference>
<evidence type="ECO:0000256" key="9">
    <source>
        <dbReference type="PIRSR" id="PIRSR602401-1"/>
    </source>
</evidence>
<dbReference type="PRINTS" id="PR00385">
    <property type="entry name" value="P450"/>
</dbReference>
<comment type="caution">
    <text evidence="12">The sequence shown here is derived from an EMBL/GenBank/DDBJ whole genome shotgun (WGS) entry which is preliminary data.</text>
</comment>
<evidence type="ECO:0000256" key="6">
    <source>
        <dbReference type="ARBA" id="ARBA00023002"/>
    </source>
</evidence>
<dbReference type="Pfam" id="PF00067">
    <property type="entry name" value="p450"/>
    <property type="match status" value="1"/>
</dbReference>
<evidence type="ECO:0000256" key="1">
    <source>
        <dbReference type="ARBA" id="ARBA00001971"/>
    </source>
</evidence>
<dbReference type="PRINTS" id="PR00463">
    <property type="entry name" value="EP450I"/>
</dbReference>
<dbReference type="CDD" id="cd11065">
    <property type="entry name" value="CYP64-like"/>
    <property type="match status" value="1"/>
</dbReference>
<accession>A0A8H7Y3N6</accession>
<evidence type="ECO:0000256" key="10">
    <source>
        <dbReference type="RuleBase" id="RU000461"/>
    </source>
</evidence>
<keyword evidence="7 9" id="KW-0408">Iron</keyword>
<dbReference type="GO" id="GO:0020037">
    <property type="term" value="F:heme binding"/>
    <property type="evidence" value="ECO:0007669"/>
    <property type="project" value="InterPro"/>
</dbReference>
<dbReference type="PANTHER" id="PTHR46300">
    <property type="entry name" value="P450, PUTATIVE (EUROFUNG)-RELATED-RELATED"/>
    <property type="match status" value="1"/>
</dbReference>
<keyword evidence="4 9" id="KW-0349">Heme</keyword>
<evidence type="ECO:0000256" key="4">
    <source>
        <dbReference type="ARBA" id="ARBA00022617"/>
    </source>
</evidence>
<evidence type="ECO:0000256" key="7">
    <source>
        <dbReference type="ARBA" id="ARBA00023004"/>
    </source>
</evidence>
<dbReference type="GO" id="GO:0004497">
    <property type="term" value="F:monooxygenase activity"/>
    <property type="evidence" value="ECO:0007669"/>
    <property type="project" value="UniProtKB-KW"/>
</dbReference>
<keyword evidence="8 10" id="KW-0503">Monooxygenase</keyword>
<dbReference type="InterPro" id="IPR001128">
    <property type="entry name" value="Cyt_P450"/>
</dbReference>
<evidence type="ECO:0000313" key="12">
    <source>
        <dbReference type="EMBL" id="KAG5171998.1"/>
    </source>
</evidence>
<evidence type="ECO:0000256" key="8">
    <source>
        <dbReference type="ARBA" id="ARBA00023033"/>
    </source>
</evidence>
<comment type="similarity">
    <text evidence="3 10">Belongs to the cytochrome P450 family.</text>
</comment>
<gene>
    <name evidence="12" type="ORF">JR316_004087</name>
</gene>
<dbReference type="Gene3D" id="1.10.630.10">
    <property type="entry name" value="Cytochrome P450"/>
    <property type="match status" value="1"/>
</dbReference>
<dbReference type="PROSITE" id="PS00086">
    <property type="entry name" value="CYTOCHROME_P450"/>
    <property type="match status" value="1"/>
</dbReference>
<dbReference type="AlphaFoldDB" id="A0A8H7Y3N6"/>
<comment type="pathway">
    <text evidence="2">Secondary metabolite biosynthesis.</text>
</comment>
<keyword evidence="11" id="KW-1133">Transmembrane helix</keyword>
<keyword evidence="6 10" id="KW-0560">Oxidoreductase</keyword>
<reference evidence="12" key="1">
    <citation type="submission" date="2021-02" db="EMBL/GenBank/DDBJ databases">
        <title>Psilocybe cubensis genome.</title>
        <authorList>
            <person name="Mckernan K.J."/>
            <person name="Crawford S."/>
            <person name="Trippe A."/>
            <person name="Kane L.T."/>
            <person name="Mclaughlin S."/>
        </authorList>
    </citation>
    <scope>NUCLEOTIDE SEQUENCE [LARGE SCALE GENOMIC DNA]</scope>
    <source>
        <strain evidence="12">MGC-MH-2018</strain>
    </source>
</reference>